<dbReference type="PROSITE" id="PS51186">
    <property type="entry name" value="GNAT"/>
    <property type="match status" value="1"/>
</dbReference>
<dbReference type="Gene3D" id="3.40.630.30">
    <property type="match status" value="1"/>
</dbReference>
<feature type="domain" description="N-acetyltransferase" evidence="1">
    <location>
        <begin position="8"/>
        <end position="186"/>
    </location>
</feature>
<accession>A0A1B6K3Z9</accession>
<dbReference type="EMBL" id="GECU01001813">
    <property type="protein sequence ID" value="JAT05894.1"/>
    <property type="molecule type" value="Transcribed_RNA"/>
</dbReference>
<dbReference type="CDD" id="cd04301">
    <property type="entry name" value="NAT_SF"/>
    <property type="match status" value="1"/>
</dbReference>
<dbReference type="AlphaFoldDB" id="A0A1B6K3Z9"/>
<protein>
    <recommendedName>
        <fullName evidence="1">N-acetyltransferase domain-containing protein</fullName>
    </recommendedName>
</protein>
<dbReference type="GO" id="GO:0016747">
    <property type="term" value="F:acyltransferase activity, transferring groups other than amino-acyl groups"/>
    <property type="evidence" value="ECO:0007669"/>
    <property type="project" value="InterPro"/>
</dbReference>
<name>A0A1B6K3Z9_9HEMI</name>
<proteinExistence type="predicted"/>
<dbReference type="InterPro" id="IPR000182">
    <property type="entry name" value="GNAT_dom"/>
</dbReference>
<dbReference type="SUPFAM" id="SSF55729">
    <property type="entry name" value="Acyl-CoA N-acyltransferases (Nat)"/>
    <property type="match status" value="1"/>
</dbReference>
<dbReference type="InterPro" id="IPR016181">
    <property type="entry name" value="Acyl_CoA_acyltransferase"/>
</dbReference>
<reference evidence="2" key="1">
    <citation type="submission" date="2015-11" db="EMBL/GenBank/DDBJ databases">
        <title>De novo transcriptome assembly of four potential Pierce s Disease insect vectors from Arizona vineyards.</title>
        <authorList>
            <person name="Tassone E.E."/>
        </authorList>
    </citation>
    <scope>NUCLEOTIDE SEQUENCE</scope>
</reference>
<evidence type="ECO:0000313" key="2">
    <source>
        <dbReference type="EMBL" id="JAT05894.1"/>
    </source>
</evidence>
<organism evidence="2">
    <name type="scientific">Homalodisca liturata</name>
    <dbReference type="NCBI Taxonomy" id="320908"/>
    <lineage>
        <taxon>Eukaryota</taxon>
        <taxon>Metazoa</taxon>
        <taxon>Ecdysozoa</taxon>
        <taxon>Arthropoda</taxon>
        <taxon>Hexapoda</taxon>
        <taxon>Insecta</taxon>
        <taxon>Pterygota</taxon>
        <taxon>Neoptera</taxon>
        <taxon>Paraneoptera</taxon>
        <taxon>Hemiptera</taxon>
        <taxon>Auchenorrhyncha</taxon>
        <taxon>Membracoidea</taxon>
        <taxon>Cicadellidae</taxon>
        <taxon>Cicadellinae</taxon>
        <taxon>Proconiini</taxon>
        <taxon>Homalodisca</taxon>
    </lineage>
</organism>
<dbReference type="Pfam" id="PF00583">
    <property type="entry name" value="Acetyltransf_1"/>
    <property type="match status" value="1"/>
</dbReference>
<evidence type="ECO:0000259" key="1">
    <source>
        <dbReference type="PROSITE" id="PS51186"/>
    </source>
</evidence>
<sequence>MLKTMEYTVSRTNSPEDYRQVEEMVHDFFKDMPVVAVFGLENSPPDTQPRIYGPEDFIVKATDSAGKIIGFAINKTDILTKPKPPPDRIELREFLHFVKDSANLDQLPDLSIELRVLSVSKEWRQRGVARRLVEGSMKEAKAAGFKAMKICCVSEYTAVLVKKMGWREQYRLAYKDYPGLSGKKLHLKSVPGQDYVYYYVVDL</sequence>
<gene>
    <name evidence="2" type="ORF">g.15523</name>
</gene>